<evidence type="ECO:0000256" key="2">
    <source>
        <dbReference type="ARBA" id="ARBA00022448"/>
    </source>
</evidence>
<dbReference type="InterPro" id="IPR014710">
    <property type="entry name" value="RmlC-like_jellyroll"/>
</dbReference>
<evidence type="ECO:0000259" key="11">
    <source>
        <dbReference type="PROSITE" id="PS50042"/>
    </source>
</evidence>
<dbReference type="InterPro" id="IPR005821">
    <property type="entry name" value="Ion_trans_dom"/>
</dbReference>
<evidence type="ECO:0000256" key="4">
    <source>
        <dbReference type="ARBA" id="ARBA00022989"/>
    </source>
</evidence>
<evidence type="ECO:0000256" key="8">
    <source>
        <dbReference type="ARBA" id="ARBA00023303"/>
    </source>
</evidence>
<accession>A0AB34JMM5</accession>
<evidence type="ECO:0000256" key="3">
    <source>
        <dbReference type="ARBA" id="ARBA00022692"/>
    </source>
</evidence>
<feature type="transmembrane region" description="Helical" evidence="10">
    <location>
        <begin position="262"/>
        <end position="282"/>
    </location>
</feature>
<keyword evidence="2" id="KW-0813">Transport</keyword>
<feature type="region of interest" description="Disordered" evidence="9">
    <location>
        <begin position="130"/>
        <end position="208"/>
    </location>
</feature>
<dbReference type="PROSITE" id="PS50042">
    <property type="entry name" value="CNMP_BINDING_3"/>
    <property type="match status" value="1"/>
</dbReference>
<dbReference type="Pfam" id="PF00027">
    <property type="entry name" value="cNMP_binding"/>
    <property type="match status" value="1"/>
</dbReference>
<keyword evidence="13" id="KW-1185">Reference proteome</keyword>
<dbReference type="Gene3D" id="1.10.287.630">
    <property type="entry name" value="Helix hairpin bin"/>
    <property type="match status" value="1"/>
</dbReference>
<sequence>MRASRASSLSASPPSMAAALRRLSQYKSESSGRLEADSIGAKLDHILQVLEALQANETSLSGTVARLEAKVQQQQELLTHVHESAQTSSDWGTPKLKSTDGSMLLNDHPAFSLPGPEPGYDSLDAFKAARSGEGTSHRSGHFCSSPMARRSPKLEPDGERTPRLWPFRQPSGPRPNGTDETQRTDHLVPERSSSVFSTLGTSPSSSPPACMRAHRVGLVVERSRTGGLALLLPWRWRDPSCSLKGCLISSCGSVMLPSHPFLLFWHKVITLCVSYVAVWTPLQAAFDEELAKPYLLWFIINLVVDSIFIIDVWLMFRVAVKVRGTWVYSRKTIFKACVSDRYGGFALDLVAAFPYSLLTPILSDTSPWEDSVAESSSLHASIRALRLLRLLRVVIKLMHNGTEVAQVVSGYSSRFNPQLVRVSQLLLMLVLTCHWAGCLWWLVGTTPRDESYPTGDSWGPDDWMRAQPVSVKYLHAFNWGAGMILGYVPREVFPQEAPEVVVTLICMFVGFFMVMIFISSTTSALQSQDAKSALSQQKLEKVWRYLAYKKVPLELSSRILEYFNYVMTSSVTLSHIPEFKKLPANMQRQLSMELNRNVLQKCALWAMLPWEVVLTLMSTLRPTVFPPNHVVLKEGEKSPGLHFIENGTVAVLKRRSSTAVTADELGDTIGTMGESEYFGESSLLRTLRDMYGKSPSPNDSHTGMAAASIRTVSYCDILVLTTEAFAHVMSSHDEMRDSAERVQAALEQNIRSSNSVGDGKRENGGLCSRVMRRCTMDECPLKLSRGAFLSKQRTWSRRISLRRASKEACPGAAALPANAGA</sequence>
<protein>
    <recommendedName>
        <fullName evidence="11">Cyclic nucleotide-binding domain-containing protein</fullName>
    </recommendedName>
</protein>
<evidence type="ECO:0000256" key="5">
    <source>
        <dbReference type="ARBA" id="ARBA00023065"/>
    </source>
</evidence>
<reference evidence="12 13" key="1">
    <citation type="journal article" date="2024" name="Science">
        <title>Giant polyketide synthase enzymes in the biosynthesis of giant marine polyether toxins.</title>
        <authorList>
            <person name="Fallon T.R."/>
            <person name="Shende V.V."/>
            <person name="Wierzbicki I.H."/>
            <person name="Pendleton A.L."/>
            <person name="Watervoot N.F."/>
            <person name="Auber R.P."/>
            <person name="Gonzalez D.J."/>
            <person name="Wisecaver J.H."/>
            <person name="Moore B.S."/>
        </authorList>
    </citation>
    <scope>NUCLEOTIDE SEQUENCE [LARGE SCALE GENOMIC DNA]</scope>
    <source>
        <strain evidence="12 13">12B1</strain>
    </source>
</reference>
<dbReference type="Pfam" id="PF00520">
    <property type="entry name" value="Ion_trans"/>
    <property type="match status" value="1"/>
</dbReference>
<dbReference type="InterPro" id="IPR050866">
    <property type="entry name" value="CNG_cation_channel"/>
</dbReference>
<dbReference type="GO" id="GO:0044877">
    <property type="term" value="F:protein-containing complex binding"/>
    <property type="evidence" value="ECO:0007669"/>
    <property type="project" value="TreeGrafter"/>
</dbReference>
<dbReference type="GO" id="GO:0005249">
    <property type="term" value="F:voltage-gated potassium channel activity"/>
    <property type="evidence" value="ECO:0007669"/>
    <property type="project" value="InterPro"/>
</dbReference>
<dbReference type="PANTHER" id="PTHR45638:SF11">
    <property type="entry name" value="CYCLIC NUCLEOTIDE-GATED CATION CHANNEL SUBUNIT A"/>
    <property type="match status" value="1"/>
</dbReference>
<feature type="transmembrane region" description="Helical" evidence="10">
    <location>
        <begin position="294"/>
        <end position="316"/>
    </location>
</feature>
<keyword evidence="4 10" id="KW-1133">Transmembrane helix</keyword>
<dbReference type="PANTHER" id="PTHR45638">
    <property type="entry name" value="CYCLIC NUCLEOTIDE-GATED CATION CHANNEL SUBUNIT A"/>
    <property type="match status" value="1"/>
</dbReference>
<dbReference type="Gene3D" id="1.10.287.70">
    <property type="match status" value="1"/>
</dbReference>
<keyword evidence="8" id="KW-0407">Ion channel</keyword>
<keyword evidence="7" id="KW-1071">Ligand-gated ion channel</keyword>
<feature type="transmembrane region" description="Helical" evidence="10">
    <location>
        <begin position="500"/>
        <end position="518"/>
    </location>
</feature>
<keyword evidence="3 10" id="KW-0812">Transmembrane</keyword>
<name>A0AB34JMM5_PRYPA</name>
<feature type="domain" description="Cyclic nucleotide-binding" evidence="11">
    <location>
        <begin position="604"/>
        <end position="736"/>
    </location>
</feature>
<dbReference type="AlphaFoldDB" id="A0AB34JMM5"/>
<evidence type="ECO:0000256" key="1">
    <source>
        <dbReference type="ARBA" id="ARBA00004141"/>
    </source>
</evidence>
<dbReference type="EMBL" id="JBGBPQ010000007">
    <property type="protein sequence ID" value="KAL1522220.1"/>
    <property type="molecule type" value="Genomic_DNA"/>
</dbReference>
<dbReference type="GO" id="GO:0005221">
    <property type="term" value="F:intracellularly cyclic nucleotide-activated monoatomic cation channel activity"/>
    <property type="evidence" value="ECO:0007669"/>
    <property type="project" value="InterPro"/>
</dbReference>
<dbReference type="PRINTS" id="PR01463">
    <property type="entry name" value="EAGCHANLFMLY"/>
</dbReference>
<evidence type="ECO:0000313" key="13">
    <source>
        <dbReference type="Proteomes" id="UP001515480"/>
    </source>
</evidence>
<feature type="compositionally biased region" description="Low complexity" evidence="9">
    <location>
        <begin position="192"/>
        <end position="208"/>
    </location>
</feature>
<evidence type="ECO:0000256" key="10">
    <source>
        <dbReference type="SAM" id="Phobius"/>
    </source>
</evidence>
<dbReference type="SUPFAM" id="SSF51206">
    <property type="entry name" value="cAMP-binding domain-like"/>
    <property type="match status" value="1"/>
</dbReference>
<dbReference type="InterPro" id="IPR003938">
    <property type="entry name" value="K_chnl_volt-dep_EAG/ELK/ERG"/>
</dbReference>
<dbReference type="InterPro" id="IPR000595">
    <property type="entry name" value="cNMP-bd_dom"/>
</dbReference>
<proteinExistence type="predicted"/>
<evidence type="ECO:0000313" key="12">
    <source>
        <dbReference type="EMBL" id="KAL1522220.1"/>
    </source>
</evidence>
<keyword evidence="5" id="KW-0406">Ion transport</keyword>
<feature type="transmembrane region" description="Helical" evidence="10">
    <location>
        <begin position="425"/>
        <end position="443"/>
    </location>
</feature>
<dbReference type="SUPFAM" id="SSF81324">
    <property type="entry name" value="Voltage-gated potassium channels"/>
    <property type="match status" value="1"/>
</dbReference>
<comment type="subcellular location">
    <subcellularLocation>
        <location evidence="1">Membrane</location>
        <topology evidence="1">Multi-pass membrane protein</topology>
    </subcellularLocation>
</comment>
<feature type="compositionally biased region" description="Basic and acidic residues" evidence="9">
    <location>
        <begin position="180"/>
        <end position="189"/>
    </location>
</feature>
<gene>
    <name evidence="12" type="ORF">AB1Y20_021857</name>
</gene>
<evidence type="ECO:0000256" key="9">
    <source>
        <dbReference type="SAM" id="MobiDB-lite"/>
    </source>
</evidence>
<organism evidence="12 13">
    <name type="scientific">Prymnesium parvum</name>
    <name type="common">Toxic golden alga</name>
    <dbReference type="NCBI Taxonomy" id="97485"/>
    <lineage>
        <taxon>Eukaryota</taxon>
        <taxon>Haptista</taxon>
        <taxon>Haptophyta</taxon>
        <taxon>Prymnesiophyceae</taxon>
        <taxon>Prymnesiales</taxon>
        <taxon>Prymnesiaceae</taxon>
        <taxon>Prymnesium</taxon>
    </lineage>
</organism>
<dbReference type="CDD" id="cd00038">
    <property type="entry name" value="CAP_ED"/>
    <property type="match status" value="1"/>
</dbReference>
<evidence type="ECO:0000256" key="7">
    <source>
        <dbReference type="ARBA" id="ARBA00023286"/>
    </source>
</evidence>
<dbReference type="SMART" id="SM00100">
    <property type="entry name" value="cNMP"/>
    <property type="match status" value="1"/>
</dbReference>
<dbReference type="Gene3D" id="2.60.120.10">
    <property type="entry name" value="Jelly Rolls"/>
    <property type="match status" value="1"/>
</dbReference>
<feature type="transmembrane region" description="Helical" evidence="10">
    <location>
        <begin position="470"/>
        <end position="488"/>
    </location>
</feature>
<feature type="compositionally biased region" description="Basic and acidic residues" evidence="9">
    <location>
        <begin position="152"/>
        <end position="162"/>
    </location>
</feature>
<dbReference type="Proteomes" id="UP001515480">
    <property type="component" value="Unassembled WGS sequence"/>
</dbReference>
<evidence type="ECO:0000256" key="6">
    <source>
        <dbReference type="ARBA" id="ARBA00023136"/>
    </source>
</evidence>
<comment type="caution">
    <text evidence="12">The sequence shown here is derived from an EMBL/GenBank/DDBJ whole genome shotgun (WGS) entry which is preliminary data.</text>
</comment>
<keyword evidence="6 10" id="KW-0472">Membrane</keyword>
<dbReference type="GO" id="GO:0016020">
    <property type="term" value="C:membrane"/>
    <property type="evidence" value="ECO:0007669"/>
    <property type="project" value="UniProtKB-SubCell"/>
</dbReference>
<dbReference type="InterPro" id="IPR018490">
    <property type="entry name" value="cNMP-bd_dom_sf"/>
</dbReference>